<protein>
    <recommendedName>
        <fullName evidence="6">HTH tetR-type domain-containing protein</fullName>
    </recommendedName>
</protein>
<evidence type="ECO:0000256" key="2">
    <source>
        <dbReference type="ARBA" id="ARBA00023125"/>
    </source>
</evidence>
<dbReference type="PROSITE" id="PS50977">
    <property type="entry name" value="HTH_TETR_2"/>
    <property type="match status" value="1"/>
</dbReference>
<keyword evidence="3" id="KW-0804">Transcription</keyword>
<dbReference type="InterPro" id="IPR050109">
    <property type="entry name" value="HTH-type_TetR-like_transc_reg"/>
</dbReference>
<dbReference type="EMBL" id="BAAAPZ010000002">
    <property type="protein sequence ID" value="GAA2090535.1"/>
    <property type="molecule type" value="Genomic_DNA"/>
</dbReference>
<comment type="caution">
    <text evidence="7">The sequence shown here is derived from an EMBL/GenBank/DDBJ whole genome shotgun (WGS) entry which is preliminary data.</text>
</comment>
<dbReference type="InterPro" id="IPR001647">
    <property type="entry name" value="HTH_TetR"/>
</dbReference>
<feature type="domain" description="HTH tetR-type" evidence="6">
    <location>
        <begin position="25"/>
        <end position="85"/>
    </location>
</feature>
<keyword evidence="8" id="KW-1185">Reference proteome</keyword>
<keyword evidence="2 4" id="KW-0238">DNA-binding</keyword>
<dbReference type="PANTHER" id="PTHR30055">
    <property type="entry name" value="HTH-TYPE TRANSCRIPTIONAL REGULATOR RUTR"/>
    <property type="match status" value="1"/>
</dbReference>
<dbReference type="PRINTS" id="PR00455">
    <property type="entry name" value="HTHTETR"/>
</dbReference>
<feature type="DNA-binding region" description="H-T-H motif" evidence="4">
    <location>
        <begin position="48"/>
        <end position="67"/>
    </location>
</feature>
<accession>A0ABP5HZM9</accession>
<proteinExistence type="predicted"/>
<dbReference type="Proteomes" id="UP001500984">
    <property type="component" value="Unassembled WGS sequence"/>
</dbReference>
<feature type="region of interest" description="Disordered" evidence="5">
    <location>
        <begin position="203"/>
        <end position="223"/>
    </location>
</feature>
<evidence type="ECO:0000256" key="1">
    <source>
        <dbReference type="ARBA" id="ARBA00023015"/>
    </source>
</evidence>
<keyword evidence="1" id="KW-0805">Transcription regulation</keyword>
<organism evidence="7 8">
    <name type="scientific">Brevibacterium salitolerans</name>
    <dbReference type="NCBI Taxonomy" id="1403566"/>
    <lineage>
        <taxon>Bacteria</taxon>
        <taxon>Bacillati</taxon>
        <taxon>Actinomycetota</taxon>
        <taxon>Actinomycetes</taxon>
        <taxon>Micrococcales</taxon>
        <taxon>Brevibacteriaceae</taxon>
        <taxon>Brevibacterium</taxon>
    </lineage>
</organism>
<dbReference type="PANTHER" id="PTHR30055:SF234">
    <property type="entry name" value="HTH-TYPE TRANSCRIPTIONAL REGULATOR BETI"/>
    <property type="match status" value="1"/>
</dbReference>
<gene>
    <name evidence="7" type="ORF">GCM10009823_07050</name>
</gene>
<evidence type="ECO:0000313" key="8">
    <source>
        <dbReference type="Proteomes" id="UP001500984"/>
    </source>
</evidence>
<dbReference type="SUPFAM" id="SSF46689">
    <property type="entry name" value="Homeodomain-like"/>
    <property type="match status" value="1"/>
</dbReference>
<dbReference type="RefSeq" id="WP_344335197.1">
    <property type="nucleotide sequence ID" value="NZ_BAAAPZ010000002.1"/>
</dbReference>
<evidence type="ECO:0000256" key="4">
    <source>
        <dbReference type="PROSITE-ProRule" id="PRU00335"/>
    </source>
</evidence>
<evidence type="ECO:0000259" key="6">
    <source>
        <dbReference type="PROSITE" id="PS50977"/>
    </source>
</evidence>
<dbReference type="PROSITE" id="PS01081">
    <property type="entry name" value="HTH_TETR_1"/>
    <property type="match status" value="1"/>
</dbReference>
<sequence>MNEQTAAEETPRAHECESLRARKARISREAIHSAAVRLAYERGLEAATIAQISAEAGISQRTFFNYFASKEDAIIGTAVSGPEPEVVADAVAAADLSGDVFGGVAGIVRDVMSYSMGDDEVREMRRILFVQNPLLVQRKSDTGSLLATQLIDVLTETLGERVAELDLPEGVSTRDAVRMIVLISFAPLRSAYAMGAYEQRMREEAAGPESAPPPDTTPEAARARFDQSLALFRTVLEGFRS</sequence>
<dbReference type="InterPro" id="IPR009057">
    <property type="entry name" value="Homeodomain-like_sf"/>
</dbReference>
<evidence type="ECO:0000256" key="3">
    <source>
        <dbReference type="ARBA" id="ARBA00023163"/>
    </source>
</evidence>
<evidence type="ECO:0000313" key="7">
    <source>
        <dbReference type="EMBL" id="GAA2090535.1"/>
    </source>
</evidence>
<dbReference type="InterPro" id="IPR023772">
    <property type="entry name" value="DNA-bd_HTH_TetR-type_CS"/>
</dbReference>
<name>A0ABP5HZM9_9MICO</name>
<dbReference type="Gene3D" id="1.10.357.10">
    <property type="entry name" value="Tetracycline Repressor, domain 2"/>
    <property type="match status" value="1"/>
</dbReference>
<evidence type="ECO:0000256" key="5">
    <source>
        <dbReference type="SAM" id="MobiDB-lite"/>
    </source>
</evidence>
<reference evidence="8" key="1">
    <citation type="journal article" date="2019" name="Int. J. Syst. Evol. Microbiol.">
        <title>The Global Catalogue of Microorganisms (GCM) 10K type strain sequencing project: providing services to taxonomists for standard genome sequencing and annotation.</title>
        <authorList>
            <consortium name="The Broad Institute Genomics Platform"/>
            <consortium name="The Broad Institute Genome Sequencing Center for Infectious Disease"/>
            <person name="Wu L."/>
            <person name="Ma J."/>
        </authorList>
    </citation>
    <scope>NUCLEOTIDE SEQUENCE [LARGE SCALE GENOMIC DNA]</scope>
    <source>
        <strain evidence="8">JCM 15900</strain>
    </source>
</reference>
<dbReference type="Pfam" id="PF00440">
    <property type="entry name" value="TetR_N"/>
    <property type="match status" value="1"/>
</dbReference>